<feature type="compositionally biased region" description="Basic residues" evidence="1">
    <location>
        <begin position="120"/>
        <end position="138"/>
    </location>
</feature>
<name>A0AAV9VRL7_9PEZI</name>
<feature type="compositionally biased region" description="Low complexity" evidence="1">
    <location>
        <begin position="79"/>
        <end position="92"/>
    </location>
</feature>
<sequence length="138" mass="15273">MESIHRGFQNAPELQNAVIFAYDNGSLERYKSAILNATRCYLNATDSGQSMHEKTKSKSSSSGAGRSVRWSDKDKGKGKAAAYQGGYRGYQASTAKSTDPPKSKLALPPADSPKSPRPTIKVKPRKRRNQSHHPRRKR</sequence>
<dbReference type="AlphaFoldDB" id="A0AAV9VRL7"/>
<reference evidence="2 3" key="1">
    <citation type="submission" date="2023-08" db="EMBL/GenBank/DDBJ databases">
        <authorList>
            <person name="Palmer J.M."/>
        </authorList>
    </citation>
    <scope>NUCLEOTIDE SEQUENCE [LARGE SCALE GENOMIC DNA]</scope>
    <source>
        <strain evidence="2 3">TWF481</strain>
    </source>
</reference>
<feature type="region of interest" description="Disordered" evidence="1">
    <location>
        <begin position="45"/>
        <end position="138"/>
    </location>
</feature>
<protein>
    <submittedName>
        <fullName evidence="2">Uncharacterized protein</fullName>
    </submittedName>
</protein>
<dbReference type="Proteomes" id="UP001370758">
    <property type="component" value="Unassembled WGS sequence"/>
</dbReference>
<proteinExistence type="predicted"/>
<evidence type="ECO:0000313" key="3">
    <source>
        <dbReference type="Proteomes" id="UP001370758"/>
    </source>
</evidence>
<keyword evidence="3" id="KW-1185">Reference proteome</keyword>
<comment type="caution">
    <text evidence="2">The sequence shown here is derived from an EMBL/GenBank/DDBJ whole genome shotgun (WGS) entry which is preliminary data.</text>
</comment>
<organism evidence="2 3">
    <name type="scientific">Arthrobotrys musiformis</name>
    <dbReference type="NCBI Taxonomy" id="47236"/>
    <lineage>
        <taxon>Eukaryota</taxon>
        <taxon>Fungi</taxon>
        <taxon>Dikarya</taxon>
        <taxon>Ascomycota</taxon>
        <taxon>Pezizomycotina</taxon>
        <taxon>Orbiliomycetes</taxon>
        <taxon>Orbiliales</taxon>
        <taxon>Orbiliaceae</taxon>
        <taxon>Arthrobotrys</taxon>
    </lineage>
</organism>
<dbReference type="EMBL" id="JAVHJL010000012">
    <property type="protein sequence ID" value="KAK6495825.1"/>
    <property type="molecule type" value="Genomic_DNA"/>
</dbReference>
<gene>
    <name evidence="2" type="ORF">TWF481_002871</name>
</gene>
<evidence type="ECO:0000313" key="2">
    <source>
        <dbReference type="EMBL" id="KAK6495825.1"/>
    </source>
</evidence>
<accession>A0AAV9VRL7</accession>
<evidence type="ECO:0000256" key="1">
    <source>
        <dbReference type="SAM" id="MobiDB-lite"/>
    </source>
</evidence>